<evidence type="ECO:0000256" key="1">
    <source>
        <dbReference type="ARBA" id="ARBA00004245"/>
    </source>
</evidence>
<dbReference type="SUPFAM" id="SSF50978">
    <property type="entry name" value="WD40 repeat-like"/>
    <property type="match status" value="1"/>
</dbReference>
<dbReference type="InterPro" id="IPR015943">
    <property type="entry name" value="WD40/YVTN_repeat-like_dom_sf"/>
</dbReference>
<accession>A0A158QAT9</accession>
<dbReference type="InterPro" id="IPR036322">
    <property type="entry name" value="WD40_repeat_dom_sf"/>
</dbReference>
<dbReference type="PANTHER" id="PTHR19845">
    <property type="entry name" value="KATANIN P80 SUBUNIT"/>
    <property type="match status" value="1"/>
</dbReference>
<evidence type="ECO:0000256" key="7">
    <source>
        <dbReference type="SAM" id="MobiDB-lite"/>
    </source>
</evidence>
<dbReference type="PROSITE" id="PS50294">
    <property type="entry name" value="WD_REPEATS_REGION"/>
    <property type="match status" value="1"/>
</dbReference>
<dbReference type="GO" id="GO:0007019">
    <property type="term" value="P:microtubule depolymerization"/>
    <property type="evidence" value="ECO:0007669"/>
    <property type="project" value="TreeGrafter"/>
</dbReference>
<feature type="domain" description="Katanin p80 subunit C-terminal" evidence="8">
    <location>
        <begin position="394"/>
        <end position="537"/>
    </location>
</feature>
<dbReference type="SMART" id="SM00320">
    <property type="entry name" value="WD40"/>
    <property type="match status" value="4"/>
</dbReference>
<dbReference type="EMBL" id="UXUI01008492">
    <property type="protein sequence ID" value="VDD91643.1"/>
    <property type="molecule type" value="Genomic_DNA"/>
</dbReference>
<evidence type="ECO:0000256" key="5">
    <source>
        <dbReference type="ARBA" id="ARBA00023212"/>
    </source>
</evidence>
<dbReference type="PROSITE" id="PS50082">
    <property type="entry name" value="WD_REPEATS_2"/>
    <property type="match status" value="1"/>
</dbReference>
<dbReference type="InterPro" id="IPR028021">
    <property type="entry name" value="Katanin_C-terminal"/>
</dbReference>
<reference evidence="11" key="1">
    <citation type="submission" date="2016-04" db="UniProtKB">
        <authorList>
            <consortium name="WormBaseParasite"/>
        </authorList>
    </citation>
    <scope>IDENTIFICATION</scope>
</reference>
<dbReference type="STRING" id="51028.A0A158QAT9"/>
<evidence type="ECO:0000259" key="8">
    <source>
        <dbReference type="Pfam" id="PF13925"/>
    </source>
</evidence>
<reference evidence="9 10" key="2">
    <citation type="submission" date="2018-10" db="EMBL/GenBank/DDBJ databases">
        <authorList>
            <consortium name="Pathogen Informatics"/>
        </authorList>
    </citation>
    <scope>NUCLEOTIDE SEQUENCE [LARGE SCALE GENOMIC DNA]</scope>
</reference>
<dbReference type="PANTHER" id="PTHR19845:SF0">
    <property type="entry name" value="KATANIN P80 WD40 REPEAT-CONTAINING SUBUNIT B1"/>
    <property type="match status" value="1"/>
</dbReference>
<gene>
    <name evidence="9" type="ORF">EVEC_LOCUS6394</name>
</gene>
<evidence type="ECO:0000313" key="9">
    <source>
        <dbReference type="EMBL" id="VDD91643.1"/>
    </source>
</evidence>
<comment type="subcellular location">
    <subcellularLocation>
        <location evidence="1">Cytoplasm</location>
        <location evidence="1">Cytoskeleton</location>
    </subcellularLocation>
</comment>
<feature type="region of interest" description="Disordered" evidence="7">
    <location>
        <begin position="343"/>
        <end position="380"/>
    </location>
</feature>
<proteinExistence type="predicted"/>
<dbReference type="InterPro" id="IPR001680">
    <property type="entry name" value="WD40_rpt"/>
</dbReference>
<evidence type="ECO:0000313" key="10">
    <source>
        <dbReference type="Proteomes" id="UP000274131"/>
    </source>
</evidence>
<dbReference type="AlphaFoldDB" id="A0A158QAT9"/>
<dbReference type="GO" id="GO:0008352">
    <property type="term" value="C:katanin complex"/>
    <property type="evidence" value="ECO:0007669"/>
    <property type="project" value="TreeGrafter"/>
</dbReference>
<keyword evidence="2" id="KW-0963">Cytoplasm</keyword>
<dbReference type="Pfam" id="PF00400">
    <property type="entry name" value="WD40"/>
    <property type="match status" value="3"/>
</dbReference>
<dbReference type="WBParaSite" id="EVEC_0000684601-mRNA-1">
    <property type="protein sequence ID" value="EVEC_0000684601-mRNA-1"/>
    <property type="gene ID" value="EVEC_0000684601"/>
</dbReference>
<evidence type="ECO:0000256" key="3">
    <source>
        <dbReference type="ARBA" id="ARBA00022574"/>
    </source>
</evidence>
<dbReference type="Proteomes" id="UP000274131">
    <property type="component" value="Unassembled WGS sequence"/>
</dbReference>
<keyword evidence="3 6" id="KW-0853">WD repeat</keyword>
<evidence type="ECO:0000256" key="4">
    <source>
        <dbReference type="ARBA" id="ARBA00022737"/>
    </source>
</evidence>
<dbReference type="PROSITE" id="PS00678">
    <property type="entry name" value="WD_REPEATS_1"/>
    <property type="match status" value="1"/>
</dbReference>
<dbReference type="GO" id="GO:0008017">
    <property type="term" value="F:microtubule binding"/>
    <property type="evidence" value="ECO:0007669"/>
    <property type="project" value="InterPro"/>
</dbReference>
<protein>
    <submittedName>
        <fullName evidence="11">WD_REPEATS_REGION domain-containing protein</fullName>
    </submittedName>
</protein>
<keyword evidence="10" id="KW-1185">Reference proteome</keyword>
<dbReference type="Pfam" id="PF13925">
    <property type="entry name" value="Katanin_con80"/>
    <property type="match status" value="1"/>
</dbReference>
<evidence type="ECO:0000256" key="2">
    <source>
        <dbReference type="ARBA" id="ARBA00022490"/>
    </source>
</evidence>
<dbReference type="Gene3D" id="2.130.10.10">
    <property type="entry name" value="YVTN repeat-like/Quinoprotein amine dehydrogenase"/>
    <property type="match status" value="2"/>
</dbReference>
<sequence length="560" mass="62143">MLPIFERVVAGKTASIGTIGARTKKVFTGPPLIQYSFDEDCTKAEEQQPLTTPPSSSIDCIVLGNDERSLAYSTTSVIKLLDLTTGRELRTLVGHDARINAAAQSNRSVYVWASASADCTAALWDTRLHPAKVQVRRLDRTANCVQFSPNDAFIAVGSDNLYMIDLRARAMRSLSSLTQVSHVRFHPSEYLLATASEDRLVRFWDIDSEECVSQSDPTDGPIRSIAFHPEGCALFTLTDRRCGAISWEPFDVIGQRSVTNCDRALGLAVDDQSVYVLSRSLTLKQFSVQSASFSALLSLSLEQDDEEVGSGFIDSIRVENEHSQTVLNKNSEDTDPEVQIFMPSRTLPRTPPPQPFTIPPCEEVQDHKPRQTKSENVETTELLSEDTLIEEILQGHSNVELILEQRRASFDNLRQCWRNKGLESAVVEVAKIGDPSLHVELLSVLNHTPSLWNLSVCCSILANLDSLVASKHESYVEVALAALRTAISSYGSIIRENAQNTSHIGVDITAEERHEKCVKCVKQLTDMRVKASLISHQMSSRHAREFNVLMQIFDDTISPL</sequence>
<dbReference type="OrthoDB" id="10251605at2759"/>
<feature type="compositionally biased region" description="Basic and acidic residues" evidence="7">
    <location>
        <begin position="364"/>
        <end position="376"/>
    </location>
</feature>
<evidence type="ECO:0000313" key="11">
    <source>
        <dbReference type="WBParaSite" id="EVEC_0000684601-mRNA-1"/>
    </source>
</evidence>
<feature type="repeat" description="WD" evidence="6">
    <location>
        <begin position="180"/>
        <end position="214"/>
    </location>
</feature>
<keyword evidence="4" id="KW-0677">Repeat</keyword>
<organism evidence="11">
    <name type="scientific">Enterobius vermicularis</name>
    <name type="common">Human pinworm</name>
    <dbReference type="NCBI Taxonomy" id="51028"/>
    <lineage>
        <taxon>Eukaryota</taxon>
        <taxon>Metazoa</taxon>
        <taxon>Ecdysozoa</taxon>
        <taxon>Nematoda</taxon>
        <taxon>Chromadorea</taxon>
        <taxon>Rhabditida</taxon>
        <taxon>Spirurina</taxon>
        <taxon>Oxyuridomorpha</taxon>
        <taxon>Oxyuroidea</taxon>
        <taxon>Oxyuridae</taxon>
        <taxon>Enterobius</taxon>
    </lineage>
</organism>
<feature type="compositionally biased region" description="Pro residues" evidence="7">
    <location>
        <begin position="349"/>
        <end position="358"/>
    </location>
</feature>
<dbReference type="InterPro" id="IPR019775">
    <property type="entry name" value="WD40_repeat_CS"/>
</dbReference>
<evidence type="ECO:0000256" key="6">
    <source>
        <dbReference type="PROSITE-ProRule" id="PRU00221"/>
    </source>
</evidence>
<keyword evidence="5" id="KW-0206">Cytoskeleton</keyword>
<name>A0A158QAT9_ENTVE</name>